<dbReference type="EMBL" id="JBHTKN010000008">
    <property type="protein sequence ID" value="MFD1043131.1"/>
    <property type="molecule type" value="Genomic_DNA"/>
</dbReference>
<dbReference type="RefSeq" id="WP_136256180.1">
    <property type="nucleotide sequence ID" value="NZ_JBHTKN010000008.1"/>
</dbReference>
<accession>A0ABW3LXN3</accession>
<name>A0ABW3LXN3_9GAMM</name>
<keyword evidence="2" id="KW-1185">Reference proteome</keyword>
<evidence type="ECO:0000313" key="2">
    <source>
        <dbReference type="Proteomes" id="UP001597033"/>
    </source>
</evidence>
<protein>
    <submittedName>
        <fullName evidence="1">Uncharacterized protein</fullName>
    </submittedName>
</protein>
<sequence length="78" mass="8801">MVEVALRDCRNIDVIMAMDRLVFLPANLEGMTAAMEDMKVVKDFAALRVPQGLREVGKEVFLEHASELKTHLTQNKES</sequence>
<organism evidence="1 2">
    <name type="scientific">Pseudoxanthomonas kaohsiungensis</name>
    <dbReference type="NCBI Taxonomy" id="283923"/>
    <lineage>
        <taxon>Bacteria</taxon>
        <taxon>Pseudomonadati</taxon>
        <taxon>Pseudomonadota</taxon>
        <taxon>Gammaproteobacteria</taxon>
        <taxon>Lysobacterales</taxon>
        <taxon>Lysobacteraceae</taxon>
        <taxon>Pseudoxanthomonas</taxon>
    </lineage>
</organism>
<reference evidence="2" key="1">
    <citation type="journal article" date="2019" name="Int. J. Syst. Evol. Microbiol.">
        <title>The Global Catalogue of Microorganisms (GCM) 10K type strain sequencing project: providing services to taxonomists for standard genome sequencing and annotation.</title>
        <authorList>
            <consortium name="The Broad Institute Genomics Platform"/>
            <consortium name="The Broad Institute Genome Sequencing Center for Infectious Disease"/>
            <person name="Wu L."/>
            <person name="Ma J."/>
        </authorList>
    </citation>
    <scope>NUCLEOTIDE SEQUENCE [LARGE SCALE GENOMIC DNA]</scope>
    <source>
        <strain evidence="2">CCUG 55854</strain>
    </source>
</reference>
<comment type="caution">
    <text evidence="1">The sequence shown here is derived from an EMBL/GenBank/DDBJ whole genome shotgun (WGS) entry which is preliminary data.</text>
</comment>
<evidence type="ECO:0000313" key="1">
    <source>
        <dbReference type="EMBL" id="MFD1043131.1"/>
    </source>
</evidence>
<gene>
    <name evidence="1" type="ORF">ACFQ2N_12330</name>
</gene>
<proteinExistence type="predicted"/>
<dbReference type="Proteomes" id="UP001597033">
    <property type="component" value="Unassembled WGS sequence"/>
</dbReference>